<accession>A0A0L0BZY4</accession>
<dbReference type="Pfam" id="PF22528">
    <property type="entry name" value="PRMT_C"/>
    <property type="match status" value="1"/>
</dbReference>
<feature type="compositionally biased region" description="Acidic residues" evidence="14">
    <location>
        <begin position="1"/>
        <end position="13"/>
    </location>
</feature>
<keyword evidence="3" id="KW-0963">Cytoplasm</keyword>
<dbReference type="OMA" id="YSHFAIH"/>
<comment type="catalytic activity">
    <reaction evidence="11">
        <text>L-arginyl-[protein] + S-adenosyl-L-methionine = N(omega)-methyl-L-arginyl-[protein] + S-adenosyl-L-homocysteine + H(+)</text>
        <dbReference type="Rhea" id="RHEA:48100"/>
        <dbReference type="Rhea" id="RHEA-COMP:10532"/>
        <dbReference type="Rhea" id="RHEA-COMP:11990"/>
        <dbReference type="ChEBI" id="CHEBI:15378"/>
        <dbReference type="ChEBI" id="CHEBI:29965"/>
        <dbReference type="ChEBI" id="CHEBI:57856"/>
        <dbReference type="ChEBI" id="CHEBI:59789"/>
        <dbReference type="ChEBI" id="CHEBI:65280"/>
    </reaction>
    <physiologicalReaction direction="left-to-right" evidence="11">
        <dbReference type="Rhea" id="RHEA:48101"/>
    </physiologicalReaction>
</comment>
<keyword evidence="5 12" id="KW-0808">Transferase</keyword>
<dbReference type="Pfam" id="PF21137">
    <property type="entry name" value="ANM3_C2H2_Zf"/>
    <property type="match status" value="1"/>
</dbReference>
<comment type="subcellular location">
    <subcellularLocation>
        <location evidence="1">Cytoplasm</location>
        <location evidence="1">Cytosol</location>
    </subcellularLocation>
</comment>
<evidence type="ECO:0000313" key="18">
    <source>
        <dbReference type="EMBL" id="KNC25546.1"/>
    </source>
</evidence>
<dbReference type="STRING" id="7375.A0A0L0BZY4"/>
<comment type="caution">
    <text evidence="18">The sequence shown here is derived from an EMBL/GenBank/DDBJ whole genome shotgun (WGS) entry which is preliminary data.</text>
</comment>
<keyword evidence="9" id="KW-0862">Zinc</keyword>
<dbReference type="PANTHER" id="PTHR11006:SF53">
    <property type="entry name" value="PROTEIN ARGININE N-METHYLTRANSFERASE 3"/>
    <property type="match status" value="1"/>
</dbReference>
<dbReference type="Gene3D" id="2.70.160.11">
    <property type="entry name" value="Hnrnp arginine n-methyltransferase1"/>
    <property type="match status" value="1"/>
</dbReference>
<dbReference type="GO" id="GO:0035242">
    <property type="term" value="F:protein-arginine omega-N asymmetric methyltransferase activity"/>
    <property type="evidence" value="ECO:0007669"/>
    <property type="project" value="UniProtKB-EC"/>
</dbReference>
<gene>
    <name evidence="18" type="ORF">FF38_12949</name>
</gene>
<dbReference type="GO" id="GO:0042054">
    <property type="term" value="F:histone methyltransferase activity"/>
    <property type="evidence" value="ECO:0007669"/>
    <property type="project" value="TreeGrafter"/>
</dbReference>
<dbReference type="Gene3D" id="3.40.50.150">
    <property type="entry name" value="Vaccinia Virus protein VP39"/>
    <property type="match status" value="1"/>
</dbReference>
<protein>
    <recommendedName>
        <fullName evidence="2">type I protein arginine methyltransferase</fullName>
        <ecNumber evidence="2">2.1.1.319</ecNumber>
    </recommendedName>
</protein>
<dbReference type="PROSITE" id="PS51678">
    <property type="entry name" value="SAM_MT_PRMT"/>
    <property type="match status" value="1"/>
</dbReference>
<dbReference type="PANTHER" id="PTHR11006">
    <property type="entry name" value="PROTEIN ARGININE N-METHYLTRANSFERASE"/>
    <property type="match status" value="1"/>
</dbReference>
<dbReference type="EC" id="2.1.1.319" evidence="2"/>
<feature type="compositionally biased region" description="Acidic residues" evidence="14">
    <location>
        <begin position="23"/>
        <end position="38"/>
    </location>
</feature>
<sequence>MDQEDLPPLENDSEVCANGNCENDSDFTDNDSDEEPMDQGESTICLFCTQVLPSVELALEHIKTVHKVNFSQLKAQFQMDQYSFIKLINCIRLGGISEEKLQNVTTAFWNDEKYLKPKEYESWLSYDYDDLKTETTSTGITANEANLKALVLKLQEQVKFQQEQLEQASQDMETMRKGFQRLMEKDDKKIETKNKNITCVSSVSLKADEGYFDSYAHFGIHHEMLSDVVRTTSYRDALLKNKDFVKGKYVLDVGCGTSVLSIFASQAGAAKVVGIDNSDIIYNAMDIVKKNNVENITLVKGRLEDTELPEQKFDIIISEWMGYFLLFEGMLDSVIYARDNHLKENGILLPNRCTMSIVGYGNESLFKNHVTFWNDVYGLNMSNMRKEVMHEPLIDIVDAQHILTDANCIADLDLMKVDLNYSNFKYNFELTCCKDGELSSFVGYFDTFFELPEPVMFGTSPNDKPTHWKQVVFFIEEPQAVKKGDVVRGVIHCKRSHKSARSLDIILEAFNKKYTYYLD</sequence>
<evidence type="ECO:0000256" key="1">
    <source>
        <dbReference type="ARBA" id="ARBA00004514"/>
    </source>
</evidence>
<evidence type="ECO:0000256" key="12">
    <source>
        <dbReference type="PROSITE-ProRule" id="PRU01015"/>
    </source>
</evidence>
<dbReference type="GO" id="GO:0005829">
    <property type="term" value="C:cytosol"/>
    <property type="evidence" value="ECO:0007669"/>
    <property type="project" value="UniProtKB-SubCell"/>
</dbReference>
<evidence type="ECO:0000256" key="7">
    <source>
        <dbReference type="ARBA" id="ARBA00022723"/>
    </source>
</evidence>
<comment type="catalytic activity">
    <reaction evidence="10">
        <text>L-arginyl-[protein] + 2 S-adenosyl-L-methionine = N(omega),N(omega)-dimethyl-L-arginyl-[protein] + 2 S-adenosyl-L-homocysteine + 2 H(+)</text>
        <dbReference type="Rhea" id="RHEA:48096"/>
        <dbReference type="Rhea" id="RHEA-COMP:10532"/>
        <dbReference type="Rhea" id="RHEA-COMP:11991"/>
        <dbReference type="ChEBI" id="CHEBI:15378"/>
        <dbReference type="ChEBI" id="CHEBI:29965"/>
        <dbReference type="ChEBI" id="CHEBI:57856"/>
        <dbReference type="ChEBI" id="CHEBI:59789"/>
        <dbReference type="ChEBI" id="CHEBI:61897"/>
        <dbReference type="EC" id="2.1.1.319"/>
    </reaction>
    <physiologicalReaction direction="left-to-right" evidence="10">
        <dbReference type="Rhea" id="RHEA:48097"/>
    </physiologicalReaction>
</comment>
<keyword evidence="6 12" id="KW-0949">S-adenosyl-L-methionine</keyword>
<proteinExistence type="predicted"/>
<dbReference type="Proteomes" id="UP000037069">
    <property type="component" value="Unassembled WGS sequence"/>
</dbReference>
<dbReference type="Pfam" id="PF13649">
    <property type="entry name" value="Methyltransf_25"/>
    <property type="match status" value="1"/>
</dbReference>
<feature type="region of interest" description="Disordered" evidence="14">
    <location>
        <begin position="1"/>
        <end position="38"/>
    </location>
</feature>
<dbReference type="OrthoDB" id="7848332at2759"/>
<evidence type="ECO:0000256" key="3">
    <source>
        <dbReference type="ARBA" id="ARBA00022490"/>
    </source>
</evidence>
<dbReference type="InterPro" id="IPR036236">
    <property type="entry name" value="Znf_C2H2_sf"/>
</dbReference>
<evidence type="ECO:0000256" key="9">
    <source>
        <dbReference type="ARBA" id="ARBA00022833"/>
    </source>
</evidence>
<dbReference type="InterPro" id="IPR055135">
    <property type="entry name" value="PRMT_dom"/>
</dbReference>
<evidence type="ECO:0000256" key="4">
    <source>
        <dbReference type="ARBA" id="ARBA00022603"/>
    </source>
</evidence>
<keyword evidence="13" id="KW-0175">Coiled coil</keyword>
<evidence type="ECO:0000256" key="14">
    <source>
        <dbReference type="SAM" id="MobiDB-lite"/>
    </source>
</evidence>
<keyword evidence="7" id="KW-0479">Metal-binding</keyword>
<evidence type="ECO:0000256" key="8">
    <source>
        <dbReference type="ARBA" id="ARBA00022771"/>
    </source>
</evidence>
<evidence type="ECO:0000259" key="17">
    <source>
        <dbReference type="Pfam" id="PF22528"/>
    </source>
</evidence>
<feature type="domain" description="Protein arginine N-methyltransferase" evidence="17">
    <location>
        <begin position="353"/>
        <end position="508"/>
    </location>
</feature>
<dbReference type="InterPro" id="IPR049482">
    <property type="entry name" value="ANM3-like_C2H2_Zf"/>
</dbReference>
<evidence type="ECO:0000256" key="5">
    <source>
        <dbReference type="ARBA" id="ARBA00022679"/>
    </source>
</evidence>
<keyword evidence="19" id="KW-1185">Reference proteome</keyword>
<dbReference type="GO" id="GO:0005634">
    <property type="term" value="C:nucleus"/>
    <property type="evidence" value="ECO:0007669"/>
    <property type="project" value="TreeGrafter"/>
</dbReference>
<evidence type="ECO:0000256" key="11">
    <source>
        <dbReference type="ARBA" id="ARBA00049303"/>
    </source>
</evidence>
<dbReference type="GO" id="GO:0008270">
    <property type="term" value="F:zinc ion binding"/>
    <property type="evidence" value="ECO:0007669"/>
    <property type="project" value="UniProtKB-KW"/>
</dbReference>
<dbReference type="GO" id="GO:0032259">
    <property type="term" value="P:methylation"/>
    <property type="evidence" value="ECO:0007669"/>
    <property type="project" value="UniProtKB-KW"/>
</dbReference>
<keyword evidence="4 12" id="KW-0489">Methyltransferase</keyword>
<dbReference type="AlphaFoldDB" id="A0A0L0BZY4"/>
<evidence type="ECO:0000313" key="19">
    <source>
        <dbReference type="Proteomes" id="UP000037069"/>
    </source>
</evidence>
<evidence type="ECO:0000259" key="16">
    <source>
        <dbReference type="Pfam" id="PF21137"/>
    </source>
</evidence>
<dbReference type="SUPFAM" id="SSF53335">
    <property type="entry name" value="S-adenosyl-L-methionine-dependent methyltransferases"/>
    <property type="match status" value="1"/>
</dbReference>
<name>A0A0L0BZY4_LUCCU</name>
<dbReference type="SUPFAM" id="SSF57667">
    <property type="entry name" value="beta-beta-alpha zinc fingers"/>
    <property type="match status" value="1"/>
</dbReference>
<organism evidence="18 19">
    <name type="scientific">Lucilia cuprina</name>
    <name type="common">Green bottle fly</name>
    <name type="synonym">Australian sheep blowfly</name>
    <dbReference type="NCBI Taxonomy" id="7375"/>
    <lineage>
        <taxon>Eukaryota</taxon>
        <taxon>Metazoa</taxon>
        <taxon>Ecdysozoa</taxon>
        <taxon>Arthropoda</taxon>
        <taxon>Hexapoda</taxon>
        <taxon>Insecta</taxon>
        <taxon>Pterygota</taxon>
        <taxon>Neoptera</taxon>
        <taxon>Endopterygota</taxon>
        <taxon>Diptera</taxon>
        <taxon>Brachycera</taxon>
        <taxon>Muscomorpha</taxon>
        <taxon>Oestroidea</taxon>
        <taxon>Calliphoridae</taxon>
        <taxon>Luciliinae</taxon>
        <taxon>Lucilia</taxon>
    </lineage>
</organism>
<evidence type="ECO:0000256" key="2">
    <source>
        <dbReference type="ARBA" id="ARBA00011925"/>
    </source>
</evidence>
<feature type="domain" description="Protein arginine N-methyltransferase 3-like C2H2 zinc finger" evidence="16">
    <location>
        <begin position="75"/>
        <end position="117"/>
    </location>
</feature>
<feature type="coiled-coil region" evidence="13">
    <location>
        <begin position="144"/>
        <end position="185"/>
    </location>
</feature>
<dbReference type="InterPro" id="IPR041698">
    <property type="entry name" value="Methyltransf_25"/>
</dbReference>
<dbReference type="FunFam" id="3.40.50.150:FF:000003">
    <property type="entry name" value="Blast:Protein arginine N-methyltransferase 1"/>
    <property type="match status" value="1"/>
</dbReference>
<dbReference type="InterPro" id="IPR029063">
    <property type="entry name" value="SAM-dependent_MTases_sf"/>
</dbReference>
<keyword evidence="8" id="KW-0863">Zinc-finger</keyword>
<feature type="domain" description="Methyltransferase" evidence="15">
    <location>
        <begin position="250"/>
        <end position="335"/>
    </location>
</feature>
<evidence type="ECO:0000256" key="13">
    <source>
        <dbReference type="SAM" id="Coils"/>
    </source>
</evidence>
<dbReference type="CDD" id="cd02440">
    <property type="entry name" value="AdoMet_MTases"/>
    <property type="match status" value="1"/>
</dbReference>
<evidence type="ECO:0000256" key="10">
    <source>
        <dbReference type="ARBA" id="ARBA00047384"/>
    </source>
</evidence>
<reference evidence="18 19" key="1">
    <citation type="journal article" date="2015" name="Nat. Commun.">
        <title>Lucilia cuprina genome unlocks parasitic fly biology to underpin future interventions.</title>
        <authorList>
            <person name="Anstead C.A."/>
            <person name="Korhonen P.K."/>
            <person name="Young N.D."/>
            <person name="Hall R.S."/>
            <person name="Jex A.R."/>
            <person name="Murali S.C."/>
            <person name="Hughes D.S."/>
            <person name="Lee S.F."/>
            <person name="Perry T."/>
            <person name="Stroehlein A.J."/>
            <person name="Ansell B.R."/>
            <person name="Breugelmans B."/>
            <person name="Hofmann A."/>
            <person name="Qu J."/>
            <person name="Dugan S."/>
            <person name="Lee S.L."/>
            <person name="Chao H."/>
            <person name="Dinh H."/>
            <person name="Han Y."/>
            <person name="Doddapaneni H.V."/>
            <person name="Worley K.C."/>
            <person name="Muzny D.M."/>
            <person name="Ioannidis P."/>
            <person name="Waterhouse R.M."/>
            <person name="Zdobnov E.M."/>
            <person name="James P.J."/>
            <person name="Bagnall N.H."/>
            <person name="Kotze A.C."/>
            <person name="Gibbs R.A."/>
            <person name="Richards S."/>
            <person name="Batterham P."/>
            <person name="Gasser R.B."/>
        </authorList>
    </citation>
    <scope>NUCLEOTIDE SEQUENCE [LARGE SCALE GENOMIC DNA]</scope>
    <source>
        <strain evidence="18 19">LS</strain>
        <tissue evidence="18">Full body</tissue>
    </source>
</reference>
<evidence type="ECO:0000259" key="15">
    <source>
        <dbReference type="Pfam" id="PF13649"/>
    </source>
</evidence>
<evidence type="ECO:0000256" key="6">
    <source>
        <dbReference type="ARBA" id="ARBA00022691"/>
    </source>
</evidence>
<dbReference type="InterPro" id="IPR025799">
    <property type="entry name" value="Arg_MeTrfase"/>
</dbReference>
<dbReference type="EMBL" id="JRES01001097">
    <property type="protein sequence ID" value="KNC25546.1"/>
    <property type="molecule type" value="Genomic_DNA"/>
</dbReference>